<dbReference type="AlphaFoldDB" id="A0A0S2LTL4"/>
<feature type="transmembrane region" description="Helical" evidence="1">
    <location>
        <begin position="52"/>
        <end position="72"/>
    </location>
</feature>
<keyword evidence="1" id="KW-1133">Transmembrane helix</keyword>
<reference evidence="2" key="1">
    <citation type="submission" date="2015-06" db="EMBL/GenBank/DDBJ databases">
        <title>High-throughput detection of wild bee species with mitogenome skimming and resequencing (mt-S/R).</title>
        <authorList>
            <person name="Tang M."/>
            <person name="Hardman C."/>
            <person name="Ji Y."/>
            <person name="Meng G."/>
            <person name="Liu S."/>
            <person name="Tan M."/>
            <person name="Yang S."/>
            <person name="Yang C."/>
            <person name="Moss E."/>
            <person name="Nevard T."/>
            <person name="Potts S.G."/>
            <person name="Zhou X."/>
            <person name="Yu D.W."/>
        </authorList>
    </citation>
    <scope>NUCLEOTIDE SEQUENCE</scope>
</reference>
<feature type="transmembrane region" description="Helical" evidence="1">
    <location>
        <begin position="6"/>
        <end position="22"/>
    </location>
</feature>
<geneLocation type="mitochondrion" evidence="2"/>
<protein>
    <submittedName>
        <fullName evidence="2">NADH dehydrogenase subunit 6</fullName>
    </submittedName>
</protein>
<evidence type="ECO:0000313" key="2">
    <source>
        <dbReference type="EMBL" id="ALO64741.1"/>
    </source>
</evidence>
<feature type="transmembrane region" description="Helical" evidence="1">
    <location>
        <begin position="84"/>
        <end position="103"/>
    </location>
</feature>
<organism evidence="2">
    <name type="scientific">Nomada fabriciana</name>
    <dbReference type="NCBI Taxonomy" id="601510"/>
    <lineage>
        <taxon>Eukaryota</taxon>
        <taxon>Metazoa</taxon>
        <taxon>Ecdysozoa</taxon>
        <taxon>Arthropoda</taxon>
        <taxon>Hexapoda</taxon>
        <taxon>Insecta</taxon>
        <taxon>Pterygota</taxon>
        <taxon>Neoptera</taxon>
        <taxon>Endopterygota</taxon>
        <taxon>Hymenoptera</taxon>
        <taxon>Apocrita</taxon>
        <taxon>Aculeata</taxon>
        <taxon>Apoidea</taxon>
        <taxon>Anthophila</taxon>
        <taxon>Apidae</taxon>
        <taxon>Nomadini</taxon>
        <taxon>Nomada</taxon>
    </lineage>
</organism>
<feature type="transmembrane region" description="Helical" evidence="1">
    <location>
        <begin position="123"/>
        <end position="143"/>
    </location>
</feature>
<dbReference type="EMBL" id="KT164663">
    <property type="protein sequence ID" value="ALO64741.1"/>
    <property type="molecule type" value="Genomic_DNA"/>
</dbReference>
<keyword evidence="1" id="KW-0472">Membrane</keyword>
<evidence type="ECO:0000256" key="1">
    <source>
        <dbReference type="SAM" id="Phobius"/>
    </source>
</evidence>
<name>A0A0S2LTL4_9HYME</name>
<sequence length="146" mass="18088">MLFFPLLIFLMFMNLYYYNIFLNPIKQMISLIIYTILLSMYMYMYMCSYLYSMLILIIYISGVMILFSYFISLLNINMKNNFKMMIFLIFMLILMIFIIYYLMNNLNIKLFNNNLMYTKFMKIYYLYFYSNINFLLILILFLVNML</sequence>
<gene>
    <name evidence="2" type="primary">ND6</name>
</gene>
<accession>A0A0S2LTL4</accession>
<feature type="transmembrane region" description="Helical" evidence="1">
    <location>
        <begin position="29"/>
        <end position="46"/>
    </location>
</feature>
<keyword evidence="2" id="KW-0496">Mitochondrion</keyword>
<proteinExistence type="predicted"/>
<keyword evidence="1" id="KW-0812">Transmembrane</keyword>